<protein>
    <submittedName>
        <fullName evidence="1">Uncharacterized protein</fullName>
    </submittedName>
</protein>
<evidence type="ECO:0000313" key="2">
    <source>
        <dbReference type="Proteomes" id="UP000031488"/>
    </source>
</evidence>
<dbReference type="AlphaFoldDB" id="A0A0B8ZXV0"/>
<name>A0A0B8ZXV0_BRELN</name>
<reference evidence="1 2" key="1">
    <citation type="submission" date="2014-11" db="EMBL/GenBank/DDBJ databases">
        <title>Draft Genome Sequence of Brevibacterium linens AE038-8.</title>
        <authorList>
            <person name="Maizel D."/>
            <person name="Utturkar S.M."/>
            <person name="Brown S.D."/>
            <person name="Ferrero M."/>
            <person name="Rosen B.P."/>
        </authorList>
    </citation>
    <scope>NUCLEOTIDE SEQUENCE [LARGE SCALE GENOMIC DNA]</scope>
    <source>
        <strain evidence="1 2">AE038-8</strain>
    </source>
</reference>
<accession>A0A0B8ZXV0</accession>
<comment type="caution">
    <text evidence="1">The sequence shown here is derived from an EMBL/GenBank/DDBJ whole genome shotgun (WGS) entry which is preliminary data.</text>
</comment>
<gene>
    <name evidence="1" type="ORF">AE0388_3163</name>
</gene>
<proteinExistence type="predicted"/>
<dbReference type="EMBL" id="JTJZ01000022">
    <property type="protein sequence ID" value="KHS51091.1"/>
    <property type="molecule type" value="Genomic_DNA"/>
</dbReference>
<sequence length="153" mass="16516">MPPPRGEQSVADGAVDELAQDVCVSRVPAGLQDQVQVHPPQRQLRALRRVVEAVLGGDRSGAVALRLVGTDDIVQLLVRLQPQVGLRVFLGPWRCRQLRGGNLPDLLGERAQFHPTQVFDQAAEVGAGRNRAAPSNRGLDFILAADPLAPRLT</sequence>
<organism evidence="1 2">
    <name type="scientific">Brevibacterium linens</name>
    <dbReference type="NCBI Taxonomy" id="1703"/>
    <lineage>
        <taxon>Bacteria</taxon>
        <taxon>Bacillati</taxon>
        <taxon>Actinomycetota</taxon>
        <taxon>Actinomycetes</taxon>
        <taxon>Micrococcales</taxon>
        <taxon>Brevibacteriaceae</taxon>
        <taxon>Brevibacterium</taxon>
    </lineage>
</organism>
<evidence type="ECO:0000313" key="1">
    <source>
        <dbReference type="EMBL" id="KHS51091.1"/>
    </source>
</evidence>
<dbReference type="Proteomes" id="UP000031488">
    <property type="component" value="Unassembled WGS sequence"/>
</dbReference>
<keyword evidence="2" id="KW-1185">Reference proteome</keyword>